<evidence type="ECO:0000256" key="9">
    <source>
        <dbReference type="ARBA" id="ARBA00049534"/>
    </source>
</evidence>
<reference evidence="12 13" key="1">
    <citation type="journal article" date="2015" name="Stand. Genomic Sci.">
        <title>Genomic Encyclopedia of Bacterial and Archaeal Type Strains, Phase III: the genomes of soil and plant-associated and newly described type strains.</title>
        <authorList>
            <person name="Whitman W.B."/>
            <person name="Woyke T."/>
            <person name="Klenk H.P."/>
            <person name="Zhou Y."/>
            <person name="Lilburn T.G."/>
            <person name="Beck B.J."/>
            <person name="De Vos P."/>
            <person name="Vandamme P."/>
            <person name="Eisen J.A."/>
            <person name="Garrity G."/>
            <person name="Hugenholtz P."/>
            <person name="Kyrpides N.C."/>
        </authorList>
    </citation>
    <scope>NUCLEOTIDE SEQUENCE [LARGE SCALE GENOMIC DNA]</scope>
    <source>
        <strain evidence="12 13">DSM 64</strain>
    </source>
</reference>
<dbReference type="Proteomes" id="UP000321485">
    <property type="component" value="Unassembled WGS sequence"/>
</dbReference>
<dbReference type="PANTHER" id="PTHR42701">
    <property type="entry name" value="IMIDAZOLE GLYCEROL PHOSPHATE SYNTHASE SUBUNIT HISH"/>
    <property type="match status" value="1"/>
</dbReference>
<evidence type="ECO:0000256" key="8">
    <source>
        <dbReference type="ARBA" id="ARBA00047838"/>
    </source>
</evidence>
<dbReference type="UniPathway" id="UPA00031">
    <property type="reaction ID" value="UER00010"/>
</dbReference>
<dbReference type="GO" id="GO:0016829">
    <property type="term" value="F:lyase activity"/>
    <property type="evidence" value="ECO:0007669"/>
    <property type="project" value="UniProtKB-KW"/>
</dbReference>
<keyword evidence="12" id="KW-0808">Transferase</keyword>
<dbReference type="GO" id="GO:0000105">
    <property type="term" value="P:L-histidine biosynthetic process"/>
    <property type="evidence" value="ECO:0007669"/>
    <property type="project" value="UniProtKB-UniPathway"/>
</dbReference>
<dbReference type="GeneID" id="51111674"/>
<comment type="subunit">
    <text evidence="2">Heterodimer of HisH and HisF.</text>
</comment>
<organism evidence="12 13">
    <name type="scientific">Acidovorax delafieldii</name>
    <name type="common">Pseudomonas delafieldii</name>
    <dbReference type="NCBI Taxonomy" id="47920"/>
    <lineage>
        <taxon>Bacteria</taxon>
        <taxon>Pseudomonadati</taxon>
        <taxon>Pseudomonadota</taxon>
        <taxon>Betaproteobacteria</taxon>
        <taxon>Burkholderiales</taxon>
        <taxon>Comamonadaceae</taxon>
        <taxon>Acidovorax</taxon>
    </lineage>
</organism>
<evidence type="ECO:0000259" key="11">
    <source>
        <dbReference type="Pfam" id="PF00117"/>
    </source>
</evidence>
<dbReference type="PANTHER" id="PTHR42701:SF1">
    <property type="entry name" value="IMIDAZOLE GLYCEROL PHOSPHATE SYNTHASE SUBUNIT HISH"/>
    <property type="match status" value="1"/>
</dbReference>
<evidence type="ECO:0000313" key="13">
    <source>
        <dbReference type="Proteomes" id="UP000321485"/>
    </source>
</evidence>
<keyword evidence="5 12" id="KW-0315">Glutamine amidotransferase</keyword>
<dbReference type="SUPFAM" id="SSF52317">
    <property type="entry name" value="Class I glutamine amidotransferase-like"/>
    <property type="match status" value="1"/>
</dbReference>
<accession>A0A561XN79</accession>
<comment type="catalytic activity">
    <reaction evidence="8">
        <text>5-[(5-phospho-1-deoxy-D-ribulos-1-ylimino)methylamino]-1-(5-phospho-beta-D-ribosyl)imidazole-4-carboxamide + L-glutamine = D-erythro-1-(imidazol-4-yl)glycerol 3-phosphate + 5-amino-1-(5-phospho-beta-D-ribosyl)imidazole-4-carboxamide + L-glutamate + H(+)</text>
        <dbReference type="Rhea" id="RHEA:24793"/>
        <dbReference type="ChEBI" id="CHEBI:15378"/>
        <dbReference type="ChEBI" id="CHEBI:29985"/>
        <dbReference type="ChEBI" id="CHEBI:58278"/>
        <dbReference type="ChEBI" id="CHEBI:58359"/>
        <dbReference type="ChEBI" id="CHEBI:58475"/>
        <dbReference type="ChEBI" id="CHEBI:58525"/>
        <dbReference type="EC" id="4.3.2.10"/>
    </reaction>
</comment>
<evidence type="ECO:0000256" key="4">
    <source>
        <dbReference type="ARBA" id="ARBA00022801"/>
    </source>
</evidence>
<dbReference type="EMBL" id="VJWE01000013">
    <property type="protein sequence ID" value="TWG37568.1"/>
    <property type="molecule type" value="Genomic_DNA"/>
</dbReference>
<keyword evidence="3" id="KW-0028">Amino-acid biosynthesis</keyword>
<keyword evidence="6" id="KW-0368">Histidine biosynthesis</keyword>
<dbReference type="InterPro" id="IPR017926">
    <property type="entry name" value="GATASE"/>
</dbReference>
<protein>
    <submittedName>
        <fullName evidence="12">Glutamine amidotransferase</fullName>
    </submittedName>
</protein>
<dbReference type="PIRSF" id="PIRSF000495">
    <property type="entry name" value="Amidotransf_hisH"/>
    <property type="match status" value="1"/>
</dbReference>
<keyword evidence="4" id="KW-0378">Hydrolase</keyword>
<sequence>MPQRVVTLVDLQIQNILSVTQALNLVGARVIVARDAAAIAQADLLVLPGVGSFAEASRRLFQSGLAEVIQHHALERQRPVVGFCLGMQLLGDSSQEHGEHPGLGLIPGQVVRLREKLPDHRVPNVGWRTVHLNEYSTAMLPAVLDGANFYHVHSYHFEVKSPSHCIGTSRFAEEDIASIVARGRVLGTQFHPEKSQEPGLDLLHALVCHFR</sequence>
<evidence type="ECO:0000313" key="12">
    <source>
        <dbReference type="EMBL" id="TWG37568.1"/>
    </source>
</evidence>
<evidence type="ECO:0000256" key="5">
    <source>
        <dbReference type="ARBA" id="ARBA00022962"/>
    </source>
</evidence>
<comment type="pathway">
    <text evidence="1">Amino-acid biosynthesis; L-histidine biosynthesis; L-histidine from 5-phospho-alpha-D-ribose 1-diphosphate: step 5/9.</text>
</comment>
<evidence type="ECO:0000256" key="1">
    <source>
        <dbReference type="ARBA" id="ARBA00005091"/>
    </source>
</evidence>
<comment type="caution">
    <text evidence="12">The sequence shown here is derived from an EMBL/GenBank/DDBJ whole genome shotgun (WGS) entry which is preliminary data.</text>
</comment>
<evidence type="ECO:0000256" key="3">
    <source>
        <dbReference type="ARBA" id="ARBA00022605"/>
    </source>
</evidence>
<dbReference type="AlphaFoldDB" id="A0A561XN79"/>
<dbReference type="PROSITE" id="PS51273">
    <property type="entry name" value="GATASE_TYPE_1"/>
    <property type="match status" value="1"/>
</dbReference>
<proteinExistence type="predicted"/>
<keyword evidence="7" id="KW-0456">Lyase</keyword>
<dbReference type="InterPro" id="IPR010139">
    <property type="entry name" value="Imidazole-glycPsynth_HisH"/>
</dbReference>
<dbReference type="InterPro" id="IPR029062">
    <property type="entry name" value="Class_I_gatase-like"/>
</dbReference>
<dbReference type="RefSeq" id="WP_146871224.1">
    <property type="nucleotide sequence ID" value="NZ_VJWE01000013.1"/>
</dbReference>
<comment type="catalytic activity">
    <reaction evidence="9">
        <text>L-glutamine + H2O = L-glutamate + NH4(+)</text>
        <dbReference type="Rhea" id="RHEA:15889"/>
        <dbReference type="ChEBI" id="CHEBI:15377"/>
        <dbReference type="ChEBI" id="CHEBI:28938"/>
        <dbReference type="ChEBI" id="CHEBI:29985"/>
        <dbReference type="ChEBI" id="CHEBI:58359"/>
        <dbReference type="EC" id="3.5.1.2"/>
    </reaction>
</comment>
<dbReference type="GO" id="GO:0004359">
    <property type="term" value="F:glutaminase activity"/>
    <property type="evidence" value="ECO:0007669"/>
    <property type="project" value="UniProtKB-EC"/>
</dbReference>
<feature type="active site" description="Nucleophile" evidence="10">
    <location>
        <position position="84"/>
    </location>
</feature>
<feature type="active site" evidence="10">
    <location>
        <position position="193"/>
    </location>
</feature>
<dbReference type="Pfam" id="PF00117">
    <property type="entry name" value="GATase"/>
    <property type="match status" value="1"/>
</dbReference>
<dbReference type="NCBIfam" id="TIGR01855">
    <property type="entry name" value="IMP_synth_hisH"/>
    <property type="match status" value="1"/>
</dbReference>
<dbReference type="Gene3D" id="3.40.50.880">
    <property type="match status" value="1"/>
</dbReference>
<gene>
    <name evidence="12" type="ORF">ATF69_2616</name>
</gene>
<name>A0A561XN79_ACIDE</name>
<feature type="active site" evidence="10">
    <location>
        <position position="191"/>
    </location>
</feature>
<evidence type="ECO:0000256" key="10">
    <source>
        <dbReference type="PIRSR" id="PIRSR000495-1"/>
    </source>
</evidence>
<feature type="domain" description="Glutamine amidotransferase" evidence="11">
    <location>
        <begin position="8"/>
        <end position="199"/>
    </location>
</feature>
<dbReference type="GO" id="GO:0000107">
    <property type="term" value="F:imidazoleglycerol-phosphate synthase activity"/>
    <property type="evidence" value="ECO:0007669"/>
    <property type="project" value="RHEA"/>
</dbReference>
<evidence type="ECO:0000256" key="6">
    <source>
        <dbReference type="ARBA" id="ARBA00023102"/>
    </source>
</evidence>
<evidence type="ECO:0000256" key="2">
    <source>
        <dbReference type="ARBA" id="ARBA00011152"/>
    </source>
</evidence>
<evidence type="ECO:0000256" key="7">
    <source>
        <dbReference type="ARBA" id="ARBA00023239"/>
    </source>
</evidence>
<dbReference type="PROSITE" id="PS51274">
    <property type="entry name" value="GATASE_COBBQ"/>
    <property type="match status" value="1"/>
</dbReference>